<dbReference type="Proteomes" id="UP000284605">
    <property type="component" value="Unassembled WGS sequence"/>
</dbReference>
<dbReference type="AlphaFoldDB" id="A0A418WHX5"/>
<gene>
    <name evidence="3" type="ORF">D3874_23615</name>
</gene>
<keyword evidence="1" id="KW-0092">Biotin</keyword>
<dbReference type="SUPFAM" id="SSF51230">
    <property type="entry name" value="Single hybrid motif"/>
    <property type="match status" value="1"/>
</dbReference>
<comment type="caution">
    <text evidence="3">The sequence shown here is derived from an EMBL/GenBank/DDBJ whole genome shotgun (WGS) entry which is preliminary data.</text>
</comment>
<dbReference type="InterPro" id="IPR011053">
    <property type="entry name" value="Single_hybrid_motif"/>
</dbReference>
<dbReference type="PANTHER" id="PTHR45266">
    <property type="entry name" value="OXALOACETATE DECARBOXYLASE ALPHA CHAIN"/>
    <property type="match status" value="1"/>
</dbReference>
<dbReference type="FunFam" id="2.40.50.100:FF:000003">
    <property type="entry name" value="Acetyl-CoA carboxylase biotin carboxyl carrier protein"/>
    <property type="match status" value="1"/>
</dbReference>
<dbReference type="CDD" id="cd06850">
    <property type="entry name" value="biotinyl_domain"/>
    <property type="match status" value="1"/>
</dbReference>
<protein>
    <submittedName>
        <fullName evidence="3">Biotin/lipoyl-binding protein</fullName>
    </submittedName>
</protein>
<dbReference type="PANTHER" id="PTHR45266:SF3">
    <property type="entry name" value="OXALOACETATE DECARBOXYLASE ALPHA CHAIN"/>
    <property type="match status" value="1"/>
</dbReference>
<dbReference type="InterPro" id="IPR050709">
    <property type="entry name" value="Biotin_Carboxyl_Carrier/Decarb"/>
</dbReference>
<dbReference type="Gene3D" id="2.40.50.100">
    <property type="match status" value="1"/>
</dbReference>
<evidence type="ECO:0000313" key="3">
    <source>
        <dbReference type="EMBL" id="RJF89588.1"/>
    </source>
</evidence>
<dbReference type="EMBL" id="QYUK01000011">
    <property type="protein sequence ID" value="RJF89588.1"/>
    <property type="molecule type" value="Genomic_DNA"/>
</dbReference>
<dbReference type="OrthoDB" id="8902504at2"/>
<dbReference type="RefSeq" id="WP_119781633.1">
    <property type="nucleotide sequence ID" value="NZ_QYUK01000011.1"/>
</dbReference>
<sequence>MRHLFLIDEQEVEAGLLPADTGYRLLLGDADIPVALADGRLTVAGRSEPVAVALEGDVAHVHLDGRAWRVEFVDAVERYAHTGHAGADDVIIAPMPGSVVAVNVAAGDSVAAGQVLLVIESMKLETAIKAPRAGTIDMVHVAAAATFNKGAPLVALAPATEG</sequence>
<reference evidence="3 4" key="1">
    <citation type="submission" date="2018-09" db="EMBL/GenBank/DDBJ databases">
        <authorList>
            <person name="Zhu H."/>
        </authorList>
    </citation>
    <scope>NUCLEOTIDE SEQUENCE [LARGE SCALE GENOMIC DNA]</scope>
    <source>
        <strain evidence="3 4">K1W22B-8</strain>
    </source>
</reference>
<dbReference type="InterPro" id="IPR000089">
    <property type="entry name" value="Biotin_lipoyl"/>
</dbReference>
<keyword evidence="4" id="KW-1185">Reference proteome</keyword>
<evidence type="ECO:0000313" key="4">
    <source>
        <dbReference type="Proteomes" id="UP000284605"/>
    </source>
</evidence>
<organism evidence="3 4">
    <name type="scientific">Oleomonas cavernae</name>
    <dbReference type="NCBI Taxonomy" id="2320859"/>
    <lineage>
        <taxon>Bacteria</taxon>
        <taxon>Pseudomonadati</taxon>
        <taxon>Pseudomonadota</taxon>
        <taxon>Alphaproteobacteria</taxon>
        <taxon>Acetobacterales</taxon>
        <taxon>Acetobacteraceae</taxon>
        <taxon>Oleomonas</taxon>
    </lineage>
</organism>
<proteinExistence type="predicted"/>
<feature type="domain" description="Lipoyl-binding" evidence="2">
    <location>
        <begin position="82"/>
        <end position="157"/>
    </location>
</feature>
<evidence type="ECO:0000259" key="2">
    <source>
        <dbReference type="PROSITE" id="PS50968"/>
    </source>
</evidence>
<name>A0A418WHX5_9PROT</name>
<evidence type="ECO:0000256" key="1">
    <source>
        <dbReference type="ARBA" id="ARBA00023267"/>
    </source>
</evidence>
<dbReference type="PROSITE" id="PS50968">
    <property type="entry name" value="BIOTINYL_LIPOYL"/>
    <property type="match status" value="1"/>
</dbReference>
<dbReference type="Pfam" id="PF00364">
    <property type="entry name" value="Biotin_lipoyl"/>
    <property type="match status" value="1"/>
</dbReference>
<accession>A0A418WHX5</accession>